<dbReference type="InterPro" id="IPR057326">
    <property type="entry name" value="KR_dom"/>
</dbReference>
<dbReference type="Gene3D" id="2.40.10.170">
    <property type="match status" value="1"/>
</dbReference>
<dbReference type="Pfam" id="PF03461">
    <property type="entry name" value="TRCF"/>
    <property type="match status" value="1"/>
</dbReference>
<dbReference type="SUPFAM" id="SSF51735">
    <property type="entry name" value="NAD(P)-binding Rossmann-fold domains"/>
    <property type="match status" value="1"/>
</dbReference>
<dbReference type="SMART" id="SM00487">
    <property type="entry name" value="DEXDc"/>
    <property type="match status" value="1"/>
</dbReference>
<evidence type="ECO:0000256" key="1">
    <source>
        <dbReference type="ARBA" id="ARBA00022490"/>
    </source>
</evidence>
<dbReference type="InterPro" id="IPR037235">
    <property type="entry name" value="TRCF-like_C_D7"/>
</dbReference>
<dbReference type="HAMAP" id="MF_00969">
    <property type="entry name" value="TRCF"/>
    <property type="match status" value="1"/>
</dbReference>
<evidence type="ECO:0000256" key="8">
    <source>
        <dbReference type="ARBA" id="ARBA00023204"/>
    </source>
</evidence>
<dbReference type="SUPFAM" id="SSF143517">
    <property type="entry name" value="TRCF domain-like"/>
    <property type="match status" value="1"/>
</dbReference>
<evidence type="ECO:0000259" key="12">
    <source>
        <dbReference type="PROSITE" id="PS51194"/>
    </source>
</evidence>
<evidence type="ECO:0000256" key="9">
    <source>
        <dbReference type="SAM" id="MobiDB-lite"/>
    </source>
</evidence>
<dbReference type="InterPro" id="IPR020904">
    <property type="entry name" value="Sc_DH/Rdtase_CS"/>
</dbReference>
<evidence type="ECO:0000256" key="7">
    <source>
        <dbReference type="ARBA" id="ARBA00023125"/>
    </source>
</evidence>
<feature type="compositionally biased region" description="Basic and acidic residues" evidence="9">
    <location>
        <begin position="623"/>
        <end position="636"/>
    </location>
</feature>
<dbReference type="Pfam" id="PF00270">
    <property type="entry name" value="DEAD"/>
    <property type="match status" value="1"/>
</dbReference>
<dbReference type="InterPro" id="IPR027417">
    <property type="entry name" value="P-loop_NTPase"/>
</dbReference>
<dbReference type="NCBIfam" id="TIGR01444">
    <property type="entry name" value="fkbM_fam"/>
    <property type="match status" value="1"/>
</dbReference>
<keyword evidence="2" id="KW-0547">Nucleotide-binding</keyword>
<keyword evidence="4" id="KW-0378">Hydrolase</keyword>
<evidence type="ECO:0000313" key="15">
    <source>
        <dbReference type="Proteomes" id="UP001152797"/>
    </source>
</evidence>
<dbReference type="EMBL" id="CAMXCT020000001">
    <property type="protein sequence ID" value="CAL1124988.1"/>
    <property type="molecule type" value="Genomic_DNA"/>
</dbReference>
<accession>A0A9P1FD71</accession>
<name>A0A9P1FD71_9DINO</name>
<dbReference type="EMBL" id="CAMXCT010000001">
    <property type="protein sequence ID" value="CAI3971613.1"/>
    <property type="molecule type" value="Genomic_DNA"/>
</dbReference>
<evidence type="ECO:0000259" key="11">
    <source>
        <dbReference type="PROSITE" id="PS51192"/>
    </source>
</evidence>
<sequence>MASRTLKGARVVVTGASTGIGRALAAELAAAGASLLVTARRQELLDELAEELRRDGATVEVVAGDLTEATVRESIIEQAIEHFGGIDILINNAGVGALGRFINADEARLRRVMEVNFFAPAELIRLALPTLRKGTNPMVVNIGSILGHRALPRVSEYCASKFALTGLSESLRGELVQMGVDVLLVSPGTTQSEFHGQMIERQGETPWGQAEGVPAEVVAQRIVKAIRKGRRHIIPDLRGWVYVLANRTVPGLLDRFLARRATVNEATNLSNSSQIIETLSQQPELMLAFLLGSLGIVAVTAIAISAILGSKWKKVRQYEELNALKLQMLDRGMSAEEISQVVSAAPRNTWYERVAEARMPELQTLLNRVKQRRQSSPVVRAAMRGLLLSWKAARWFPGTQYLRVKLTADGHRFWIRPFSYDDLLTVSPDYESILNRWRPQPGDTVIDAGAFIGRHTLAYARDVGPEGRVIALEPHPANFQLLKRNVEANGYKNVTCVQAALADHSGQGRLAYDRETSTSALATGQARTVPVQVRRLDDLLSELQVSRVDLMKIDVEGAELEVLEGGDRTLSREPRPRFIIENHHVASTDCPVLRLLKHRGYEVETVSDNDRYFYVTGHDASSEAKLSTDEATDKRSSSPADRISASMSHDLRVTTNPAERLLQLPSRLESATDFAEVIASLKSGHGATLDGVWGSSRALVTAALAENAPSTLVVVLPEAAEIDGYLDDLEMFSTAAAVSFPPQETAPGDEAFGDEASGQRLRLLKQLASGTQPPVVVTSIQSLLQRLPTPAELTGSTRTLRVGESLDLDAFVRWLLERGFTNMTAVELPGEFSHRGGILDLYAIDWEAPVRIELFDDEIESLRQFDVAHQRSLATLDEVDVTVVNRAEPLDHLTSYLPRDAWFLMVEPHDIDEAGKAFLNRAEDLQYYHSTTAVMKEILRFPSATAASVAADSLEATCRLKIESVERFSGEIGRVRDELDAAGQGQDVFVIVQNEAEAKRLSDVFGETQVMTEGRLHFPIGRLQSGFRLVSEQTVLVDSNELFQRVDLVRPVRRHMGRAIDSFLELRQGDLIVHLAHGIGRYLGLKLLERSDQVEEHLELEFSGGTKVYVPSTKIELVQKYVGGTKSRPTLAKIGGRSWIRQKERAEQSVTDLAAEMLELQAARASRPGITFPEDTEWQTEFDAAFPYVETKDQLSAIDALKKDMCQPQPMDRLICGDVGYGKTEVAMRAVFKAVDSGYQVAILVPTTILAEQHGRTLRSRMAEFPFDIAVLSRFRTKKEQNKVIERLGEGSVDIVVGTHRLAQGDVEFHNLGLVIIDEEQRFGVQVKDRLKTLRSTVDVLTLTATPIPRTLHMSLLGLRDISNLETPPEDRLAVETRVTRFDPDLLRHAILRELNRGGQIYFVHNRVHDIEKVASRLREIVPEATLGIAHGQMPEGELQEVMLGFVDHQFDILLATTIVESGLDIPTANTIFIDDADRYGLADLHQLRGRVGRYRHRAYCYLLVDPKRSLNPDAAKRLRAIEEFSHMGAGFAIALRDLEIRGAGNILGTEQSGHIASVGYELYCELLEQAVRRMKRMPPREFVDVDIDLPGETYLPRDYVPEMRTKIDLYRRLSRLTTPEQVDDFAAELIDRFGPHPEVVKRLLALMQLRIAAARWGVNAIHREDEYLVLSYTAAPLIRRLAELSRGRLRVVDGQTAYLPISNELTDPDALRAELESLLQLE</sequence>
<dbReference type="Proteomes" id="UP001152797">
    <property type="component" value="Unassembled WGS sequence"/>
</dbReference>
<dbReference type="InterPro" id="IPR011545">
    <property type="entry name" value="DEAD/DEAH_box_helicase_dom"/>
</dbReference>
<dbReference type="PROSITE" id="PS51192">
    <property type="entry name" value="HELICASE_ATP_BIND_1"/>
    <property type="match status" value="1"/>
</dbReference>
<reference evidence="14 15" key="2">
    <citation type="submission" date="2024-05" db="EMBL/GenBank/DDBJ databases">
        <authorList>
            <person name="Chen Y."/>
            <person name="Shah S."/>
            <person name="Dougan E. K."/>
            <person name="Thang M."/>
            <person name="Chan C."/>
        </authorList>
    </citation>
    <scope>NUCLEOTIDE SEQUENCE [LARGE SCALE GENOMIC DNA]</scope>
</reference>
<dbReference type="PRINTS" id="PR00080">
    <property type="entry name" value="SDRFAMILY"/>
</dbReference>
<evidence type="ECO:0000256" key="2">
    <source>
        <dbReference type="ARBA" id="ARBA00022741"/>
    </source>
</evidence>
<dbReference type="GO" id="GO:0016787">
    <property type="term" value="F:hydrolase activity"/>
    <property type="evidence" value="ECO:0007669"/>
    <property type="project" value="UniProtKB-KW"/>
</dbReference>
<dbReference type="SUPFAM" id="SSF53335">
    <property type="entry name" value="S-adenosyl-L-methionine-dependent methyltransferases"/>
    <property type="match status" value="1"/>
</dbReference>
<keyword evidence="1" id="KW-0963">Cytoplasm</keyword>
<feature type="region of interest" description="Disordered" evidence="9">
    <location>
        <begin position="623"/>
        <end position="645"/>
    </location>
</feature>
<evidence type="ECO:0000313" key="13">
    <source>
        <dbReference type="EMBL" id="CAI3971613.1"/>
    </source>
</evidence>
<dbReference type="Pfam" id="PF00271">
    <property type="entry name" value="Helicase_C"/>
    <property type="match status" value="1"/>
</dbReference>
<dbReference type="PANTHER" id="PTHR47964">
    <property type="entry name" value="ATP-DEPENDENT DNA HELICASE HOMOLOG RECG, CHLOROPLASTIC"/>
    <property type="match status" value="1"/>
</dbReference>
<dbReference type="GO" id="GO:0003678">
    <property type="term" value="F:DNA helicase activity"/>
    <property type="evidence" value="ECO:0007669"/>
    <property type="project" value="TreeGrafter"/>
</dbReference>
<evidence type="ECO:0000313" key="14">
    <source>
        <dbReference type="EMBL" id="CAL4758925.1"/>
    </source>
</evidence>
<dbReference type="Pfam" id="PF02559">
    <property type="entry name" value="CarD_TRCF_RID"/>
    <property type="match status" value="1"/>
</dbReference>
<dbReference type="Gene3D" id="3.90.1150.50">
    <property type="entry name" value="Transcription-repair-coupling factor, D7 domain"/>
    <property type="match status" value="1"/>
</dbReference>
<dbReference type="InterPro" id="IPR003711">
    <property type="entry name" value="CarD-like/TRCF_RID"/>
</dbReference>
<dbReference type="SUPFAM" id="SSF52540">
    <property type="entry name" value="P-loop containing nucleoside triphosphate hydrolases"/>
    <property type="match status" value="3"/>
</dbReference>
<dbReference type="Gene3D" id="3.40.50.720">
    <property type="entry name" value="NAD(P)-binding Rossmann-like Domain"/>
    <property type="match status" value="1"/>
</dbReference>
<dbReference type="NCBIfam" id="NF004825">
    <property type="entry name" value="PRK06181.1"/>
    <property type="match status" value="1"/>
</dbReference>
<dbReference type="InterPro" id="IPR036291">
    <property type="entry name" value="NAD(P)-bd_dom_sf"/>
</dbReference>
<feature type="transmembrane region" description="Helical" evidence="10">
    <location>
        <begin position="285"/>
        <end position="308"/>
    </location>
</feature>
<dbReference type="PANTHER" id="PTHR47964:SF1">
    <property type="entry name" value="ATP-DEPENDENT DNA HELICASE HOMOLOG RECG, CHLOROPLASTIC"/>
    <property type="match status" value="1"/>
</dbReference>
<dbReference type="InterPro" id="IPR014001">
    <property type="entry name" value="Helicase_ATP-bd"/>
</dbReference>
<dbReference type="CDD" id="cd17991">
    <property type="entry name" value="DEXHc_TRCF"/>
    <property type="match status" value="1"/>
</dbReference>
<keyword evidence="8" id="KW-0234">DNA repair</keyword>
<dbReference type="EMBL" id="CAMXCT030000001">
    <property type="protein sequence ID" value="CAL4758925.1"/>
    <property type="molecule type" value="Genomic_DNA"/>
</dbReference>
<dbReference type="InterPro" id="IPR002347">
    <property type="entry name" value="SDR_fam"/>
</dbReference>
<dbReference type="Pfam" id="PF05050">
    <property type="entry name" value="Methyltransf_21"/>
    <property type="match status" value="1"/>
</dbReference>
<dbReference type="SMART" id="SM00982">
    <property type="entry name" value="TRCF"/>
    <property type="match status" value="1"/>
</dbReference>
<evidence type="ECO:0000256" key="4">
    <source>
        <dbReference type="ARBA" id="ARBA00022801"/>
    </source>
</evidence>
<dbReference type="GO" id="GO:0006281">
    <property type="term" value="P:DNA repair"/>
    <property type="evidence" value="ECO:0007669"/>
    <property type="project" value="UniProtKB-KW"/>
</dbReference>
<dbReference type="SMART" id="SM00822">
    <property type="entry name" value="PKS_KR"/>
    <property type="match status" value="1"/>
</dbReference>
<evidence type="ECO:0000256" key="6">
    <source>
        <dbReference type="ARBA" id="ARBA00022840"/>
    </source>
</evidence>
<dbReference type="GO" id="GO:0005524">
    <property type="term" value="F:ATP binding"/>
    <property type="evidence" value="ECO:0007669"/>
    <property type="project" value="UniProtKB-KW"/>
</dbReference>
<keyword evidence="7" id="KW-0238">DNA-binding</keyword>
<dbReference type="NCBIfam" id="TIGR00580">
    <property type="entry name" value="mfd"/>
    <property type="match status" value="1"/>
</dbReference>
<reference evidence="13" key="1">
    <citation type="submission" date="2022-10" db="EMBL/GenBank/DDBJ databases">
        <authorList>
            <person name="Chen Y."/>
            <person name="Dougan E. K."/>
            <person name="Chan C."/>
            <person name="Rhodes N."/>
            <person name="Thang M."/>
        </authorList>
    </citation>
    <scope>NUCLEOTIDE SEQUENCE</scope>
</reference>
<proteinExistence type="inferred from homology"/>
<dbReference type="SMART" id="SM00490">
    <property type="entry name" value="HELICc"/>
    <property type="match status" value="1"/>
</dbReference>
<evidence type="ECO:0000256" key="5">
    <source>
        <dbReference type="ARBA" id="ARBA00022806"/>
    </source>
</evidence>
<dbReference type="InterPro" id="IPR004576">
    <property type="entry name" value="Mfd"/>
</dbReference>
<keyword evidence="10" id="KW-0472">Membrane</keyword>
<dbReference type="Pfam" id="PF00106">
    <property type="entry name" value="adh_short"/>
    <property type="match status" value="1"/>
</dbReference>
<dbReference type="Gene3D" id="3.40.50.150">
    <property type="entry name" value="Vaccinia Virus protein VP39"/>
    <property type="match status" value="1"/>
</dbReference>
<comment type="caution">
    <text evidence="13">The sequence shown here is derived from an EMBL/GenBank/DDBJ whole genome shotgun (WGS) entry which is preliminary data.</text>
</comment>
<dbReference type="InterPro" id="IPR029063">
    <property type="entry name" value="SAM-dependent_MTases_sf"/>
</dbReference>
<dbReference type="InterPro" id="IPR005118">
    <property type="entry name" value="TRCF_C"/>
</dbReference>
<dbReference type="SMART" id="SM01058">
    <property type="entry name" value="CarD_TRCF"/>
    <property type="match status" value="1"/>
</dbReference>
<keyword evidence="5" id="KW-0347">Helicase</keyword>
<dbReference type="InterPro" id="IPR036101">
    <property type="entry name" value="CarD-like/TRCF_RID_sf"/>
</dbReference>
<dbReference type="PROSITE" id="PS51194">
    <property type="entry name" value="HELICASE_CTER"/>
    <property type="match status" value="1"/>
</dbReference>
<dbReference type="InterPro" id="IPR001650">
    <property type="entry name" value="Helicase_C-like"/>
</dbReference>
<keyword evidence="10" id="KW-1133">Transmembrane helix</keyword>
<feature type="domain" description="Helicase ATP-binding" evidence="11">
    <location>
        <begin position="1204"/>
        <end position="1365"/>
    </location>
</feature>
<dbReference type="PRINTS" id="PR00081">
    <property type="entry name" value="GDHRDH"/>
</dbReference>
<dbReference type="PROSITE" id="PS00061">
    <property type="entry name" value="ADH_SHORT"/>
    <property type="match status" value="1"/>
</dbReference>
<dbReference type="GO" id="GO:0003684">
    <property type="term" value="F:damaged DNA binding"/>
    <property type="evidence" value="ECO:0007669"/>
    <property type="project" value="InterPro"/>
</dbReference>
<dbReference type="Gene3D" id="3.30.2060.10">
    <property type="entry name" value="Penicillin-binding protein 1b domain"/>
    <property type="match status" value="1"/>
</dbReference>
<dbReference type="SUPFAM" id="SSF141259">
    <property type="entry name" value="CarD-like"/>
    <property type="match status" value="1"/>
</dbReference>
<dbReference type="Gene3D" id="3.40.50.300">
    <property type="entry name" value="P-loop containing nucleotide triphosphate hydrolases"/>
    <property type="match status" value="2"/>
</dbReference>
<dbReference type="OrthoDB" id="447535at2759"/>
<evidence type="ECO:0000256" key="10">
    <source>
        <dbReference type="SAM" id="Phobius"/>
    </source>
</evidence>
<feature type="domain" description="Helicase C-terminal" evidence="12">
    <location>
        <begin position="1386"/>
        <end position="1540"/>
    </location>
</feature>
<keyword evidence="6" id="KW-0067">ATP-binding</keyword>
<dbReference type="InterPro" id="IPR047112">
    <property type="entry name" value="RecG/Mfd"/>
</dbReference>
<dbReference type="InterPro" id="IPR041471">
    <property type="entry name" value="UvrB_inter"/>
</dbReference>
<keyword evidence="3" id="KW-0227">DNA damage</keyword>
<protein>
    <submittedName>
        <fullName evidence="14">Transcription-repair-coupling factor (TRCF)</fullName>
    </submittedName>
</protein>
<evidence type="ECO:0000256" key="3">
    <source>
        <dbReference type="ARBA" id="ARBA00022763"/>
    </source>
</evidence>
<keyword evidence="15" id="KW-1185">Reference proteome</keyword>
<gene>
    <name evidence="13" type="ORF">C1SCF055_LOCUS203</name>
</gene>
<dbReference type="Pfam" id="PF17757">
    <property type="entry name" value="UvrB_inter"/>
    <property type="match status" value="1"/>
</dbReference>
<organism evidence="13">
    <name type="scientific">Cladocopium goreaui</name>
    <dbReference type="NCBI Taxonomy" id="2562237"/>
    <lineage>
        <taxon>Eukaryota</taxon>
        <taxon>Sar</taxon>
        <taxon>Alveolata</taxon>
        <taxon>Dinophyceae</taxon>
        <taxon>Suessiales</taxon>
        <taxon>Symbiodiniaceae</taxon>
        <taxon>Cladocopium</taxon>
    </lineage>
</organism>
<dbReference type="InterPro" id="IPR006342">
    <property type="entry name" value="FkbM_mtfrase"/>
</dbReference>
<keyword evidence="10" id="KW-0812">Transmembrane</keyword>